<proteinExistence type="predicted"/>
<gene>
    <name evidence="1" type="ORF">C3729_04850</name>
</gene>
<organism evidence="1 2">
    <name type="scientific">Cloacibacterium normanense</name>
    <dbReference type="NCBI Taxonomy" id="237258"/>
    <lineage>
        <taxon>Bacteria</taxon>
        <taxon>Pseudomonadati</taxon>
        <taxon>Bacteroidota</taxon>
        <taxon>Flavobacteriia</taxon>
        <taxon>Flavobacteriales</taxon>
        <taxon>Weeksellaceae</taxon>
    </lineage>
</organism>
<protein>
    <submittedName>
        <fullName evidence="1">Uncharacterized protein</fullName>
    </submittedName>
</protein>
<sequence length="123" mass="13463">MAKHLKIIVMIFALGMFIVPNQMLFAQNTETACCTTEKSEKDCCSASKKSSPCHDTSKKSQSCNSNCAKCTSCSLSIVFIGEETDKSLGEISSHAISNKVENFYLDPYLSQLSIAIWQPPKIG</sequence>
<evidence type="ECO:0000313" key="2">
    <source>
        <dbReference type="Proteomes" id="UP000238565"/>
    </source>
</evidence>
<dbReference type="EMBL" id="PTPZ01000002">
    <property type="protein sequence ID" value="PPZ92297.1"/>
    <property type="molecule type" value="Genomic_DNA"/>
</dbReference>
<dbReference type="Proteomes" id="UP000238565">
    <property type="component" value="Unassembled WGS sequence"/>
</dbReference>
<accession>A0A2S7I6U2</accession>
<evidence type="ECO:0000313" key="1">
    <source>
        <dbReference type="EMBL" id="PPZ92297.1"/>
    </source>
</evidence>
<comment type="caution">
    <text evidence="1">The sequence shown here is derived from an EMBL/GenBank/DDBJ whole genome shotgun (WGS) entry which is preliminary data.</text>
</comment>
<reference evidence="1 2" key="1">
    <citation type="submission" date="2018-02" db="EMBL/GenBank/DDBJ databases">
        <title>Draft genome sequence of bacterial isolates from marine environment.</title>
        <authorList>
            <person name="Singh S.K."/>
            <person name="Hill R."/>
            <person name="Major S."/>
            <person name="Cai H."/>
            <person name="Li Y."/>
        </authorList>
    </citation>
    <scope>NUCLEOTIDE SEQUENCE [LARGE SCALE GENOMIC DNA]</scope>
    <source>
        <strain evidence="1 2">IMET F</strain>
    </source>
</reference>
<dbReference type="AlphaFoldDB" id="A0A2S7I6U2"/>
<name>A0A2S7I6U2_9FLAO</name>